<dbReference type="CDD" id="cd00170">
    <property type="entry name" value="SEC14"/>
    <property type="match status" value="1"/>
</dbReference>
<keyword evidence="3" id="KW-0813">Transport</keyword>
<dbReference type="InterPro" id="IPR036865">
    <property type="entry name" value="CRAL-TRIO_dom_sf"/>
</dbReference>
<dbReference type="GO" id="GO:0000139">
    <property type="term" value="C:Golgi membrane"/>
    <property type="evidence" value="ECO:0007669"/>
    <property type="project" value="UniProtKB-SubCell"/>
</dbReference>
<sequence>MSLEIEDFRDVGEAKIVDEFRQALILNELLPSKHDDYHMLLSKHARELITALQKIDGNNYSETLSQMYIINAGSGFRMLWSTVKSFLDPKTPSKIHVLGNKYQSKLLEVIDARFTDGSEWVPQNFKP</sequence>
<evidence type="ECO:0000256" key="2">
    <source>
        <dbReference type="ARBA" id="ARBA00004395"/>
    </source>
</evidence>
<organism evidence="7 8">
    <name type="scientific">Arachis hypogaea</name>
    <name type="common">Peanut</name>
    <dbReference type="NCBI Taxonomy" id="3818"/>
    <lineage>
        <taxon>Eukaryota</taxon>
        <taxon>Viridiplantae</taxon>
        <taxon>Streptophyta</taxon>
        <taxon>Embryophyta</taxon>
        <taxon>Tracheophyta</taxon>
        <taxon>Spermatophyta</taxon>
        <taxon>Magnoliopsida</taxon>
        <taxon>eudicotyledons</taxon>
        <taxon>Gunneridae</taxon>
        <taxon>Pentapetalae</taxon>
        <taxon>rosids</taxon>
        <taxon>fabids</taxon>
        <taxon>Fabales</taxon>
        <taxon>Fabaceae</taxon>
        <taxon>Papilionoideae</taxon>
        <taxon>50 kb inversion clade</taxon>
        <taxon>dalbergioids sensu lato</taxon>
        <taxon>Dalbergieae</taxon>
        <taxon>Pterocarpus clade</taxon>
        <taxon>Arachis</taxon>
    </lineage>
</organism>
<dbReference type="InterPro" id="IPR001251">
    <property type="entry name" value="CRAL-TRIO_dom"/>
</dbReference>
<keyword evidence="4" id="KW-0333">Golgi apparatus</keyword>
<evidence type="ECO:0000256" key="1">
    <source>
        <dbReference type="ARBA" id="ARBA00004202"/>
    </source>
</evidence>
<evidence type="ECO:0000259" key="6">
    <source>
        <dbReference type="PROSITE" id="PS50191"/>
    </source>
</evidence>
<dbReference type="InterPro" id="IPR051026">
    <property type="entry name" value="PI/PC_transfer"/>
</dbReference>
<comment type="subcellular location">
    <subcellularLocation>
        <location evidence="1">Cell membrane</location>
        <topology evidence="1">Peripheral membrane protein</topology>
    </subcellularLocation>
    <subcellularLocation>
        <location evidence="2">Golgi apparatus membrane</location>
        <topology evidence="2">Peripheral membrane protein</topology>
    </subcellularLocation>
</comment>
<evidence type="ECO:0000256" key="3">
    <source>
        <dbReference type="ARBA" id="ARBA00022927"/>
    </source>
</evidence>
<keyword evidence="3" id="KW-0653">Protein transport</keyword>
<keyword evidence="8" id="KW-1185">Reference proteome</keyword>
<dbReference type="GO" id="GO:0005886">
    <property type="term" value="C:plasma membrane"/>
    <property type="evidence" value="ECO:0007669"/>
    <property type="project" value="UniProtKB-SubCell"/>
</dbReference>
<dbReference type="Gene3D" id="3.40.525.10">
    <property type="entry name" value="CRAL-TRIO lipid binding domain"/>
    <property type="match status" value="1"/>
</dbReference>
<evidence type="ECO:0000256" key="4">
    <source>
        <dbReference type="ARBA" id="ARBA00023034"/>
    </source>
</evidence>
<dbReference type="PROSITE" id="PS50191">
    <property type="entry name" value="CRAL_TRIO"/>
    <property type="match status" value="1"/>
</dbReference>
<protein>
    <recommendedName>
        <fullName evidence="6">CRAL-TRIO domain-containing protein</fullName>
    </recommendedName>
</protein>
<dbReference type="SUPFAM" id="SSF52087">
    <property type="entry name" value="CRAL/TRIO domain"/>
    <property type="match status" value="1"/>
</dbReference>
<comment type="caution">
    <text evidence="7">The sequence shown here is derived from an EMBL/GenBank/DDBJ whole genome shotgun (WGS) entry which is preliminary data.</text>
</comment>
<dbReference type="AlphaFoldDB" id="A0A444X6J7"/>
<dbReference type="EMBL" id="SDMP01000020">
    <property type="protein sequence ID" value="RYQ85315.1"/>
    <property type="molecule type" value="Genomic_DNA"/>
</dbReference>
<evidence type="ECO:0000313" key="7">
    <source>
        <dbReference type="EMBL" id="RYQ85315.1"/>
    </source>
</evidence>
<dbReference type="PANTHER" id="PTHR45657">
    <property type="entry name" value="CRAL-TRIO DOMAIN-CONTAINING PROTEIN YKL091C-RELATED"/>
    <property type="match status" value="1"/>
</dbReference>
<evidence type="ECO:0000256" key="5">
    <source>
        <dbReference type="ARBA" id="ARBA00038020"/>
    </source>
</evidence>
<reference evidence="7 8" key="1">
    <citation type="submission" date="2019-01" db="EMBL/GenBank/DDBJ databases">
        <title>Sequencing of cultivated peanut Arachis hypogaea provides insights into genome evolution and oil improvement.</title>
        <authorList>
            <person name="Chen X."/>
        </authorList>
    </citation>
    <scope>NUCLEOTIDE SEQUENCE [LARGE SCALE GENOMIC DNA]</scope>
    <source>
        <strain evidence="8">cv. Fuhuasheng</strain>
        <tissue evidence="7">Leaves</tissue>
    </source>
</reference>
<comment type="similarity">
    <text evidence="5">Belongs to the SFH family.</text>
</comment>
<name>A0A444X6J7_ARAHY</name>
<dbReference type="GO" id="GO:0015031">
    <property type="term" value="P:protein transport"/>
    <property type="evidence" value="ECO:0007669"/>
    <property type="project" value="UniProtKB-KW"/>
</dbReference>
<proteinExistence type="inferred from homology"/>
<accession>A0A444X6J7</accession>
<evidence type="ECO:0000313" key="8">
    <source>
        <dbReference type="Proteomes" id="UP000289738"/>
    </source>
</evidence>
<dbReference type="Proteomes" id="UP000289738">
    <property type="component" value="Chromosome B10"/>
</dbReference>
<feature type="domain" description="CRAL-TRIO" evidence="6">
    <location>
        <begin position="1"/>
        <end position="127"/>
    </location>
</feature>
<gene>
    <name evidence="7" type="ORF">Ahy_B10g104843</name>
</gene>
<dbReference type="PANTHER" id="PTHR45657:SF1">
    <property type="entry name" value="CRAL-TRIO DOMAIN-CONTAINING PROTEIN YKL091C-RELATED"/>
    <property type="match status" value="1"/>
</dbReference>
<dbReference type="Pfam" id="PF00650">
    <property type="entry name" value="CRAL_TRIO"/>
    <property type="match status" value="1"/>
</dbReference>
<dbReference type="STRING" id="3818.A0A444X6J7"/>